<evidence type="ECO:0000313" key="2">
    <source>
        <dbReference type="Proteomes" id="UP001152622"/>
    </source>
</evidence>
<comment type="caution">
    <text evidence="1">The sequence shown here is derived from an EMBL/GenBank/DDBJ whole genome shotgun (WGS) entry which is preliminary data.</text>
</comment>
<organism evidence="1 2">
    <name type="scientific">Synaphobranchus kaupii</name>
    <name type="common">Kaup's arrowtooth eel</name>
    <dbReference type="NCBI Taxonomy" id="118154"/>
    <lineage>
        <taxon>Eukaryota</taxon>
        <taxon>Metazoa</taxon>
        <taxon>Chordata</taxon>
        <taxon>Craniata</taxon>
        <taxon>Vertebrata</taxon>
        <taxon>Euteleostomi</taxon>
        <taxon>Actinopterygii</taxon>
        <taxon>Neopterygii</taxon>
        <taxon>Teleostei</taxon>
        <taxon>Anguilliformes</taxon>
        <taxon>Synaphobranchidae</taxon>
        <taxon>Synaphobranchus</taxon>
    </lineage>
</organism>
<proteinExistence type="predicted"/>
<name>A0A9Q1J1X6_SYNKA</name>
<reference evidence="1" key="1">
    <citation type="journal article" date="2023" name="Science">
        <title>Genome structures resolve the early diversification of teleost fishes.</title>
        <authorList>
            <person name="Parey E."/>
            <person name="Louis A."/>
            <person name="Montfort J."/>
            <person name="Bouchez O."/>
            <person name="Roques C."/>
            <person name="Iampietro C."/>
            <person name="Lluch J."/>
            <person name="Castinel A."/>
            <person name="Donnadieu C."/>
            <person name="Desvignes T."/>
            <person name="Floi Bucao C."/>
            <person name="Jouanno E."/>
            <person name="Wen M."/>
            <person name="Mejri S."/>
            <person name="Dirks R."/>
            <person name="Jansen H."/>
            <person name="Henkel C."/>
            <person name="Chen W.J."/>
            <person name="Zahm M."/>
            <person name="Cabau C."/>
            <person name="Klopp C."/>
            <person name="Thompson A.W."/>
            <person name="Robinson-Rechavi M."/>
            <person name="Braasch I."/>
            <person name="Lecointre G."/>
            <person name="Bobe J."/>
            <person name="Postlethwait J.H."/>
            <person name="Berthelot C."/>
            <person name="Roest Crollius H."/>
            <person name="Guiguen Y."/>
        </authorList>
    </citation>
    <scope>NUCLEOTIDE SEQUENCE</scope>
    <source>
        <strain evidence="1">WJC10195</strain>
    </source>
</reference>
<keyword evidence="2" id="KW-1185">Reference proteome</keyword>
<dbReference type="EMBL" id="JAINUF010000004">
    <property type="protein sequence ID" value="KAJ8362690.1"/>
    <property type="molecule type" value="Genomic_DNA"/>
</dbReference>
<dbReference type="AlphaFoldDB" id="A0A9Q1J1X6"/>
<sequence length="129" mass="14215">MQTGVCLRRDTETTLPELTEQHKIRQKEEQLSGLESVHMAETECAAPGLNTLEPECVTANRGQTHVARIEVNSLARDLLWDEANLCLHHSWPRDNEEYGLPRGLLITAGLRIMKSTVLPGASSSLLASG</sequence>
<accession>A0A9Q1J1X6</accession>
<gene>
    <name evidence="1" type="ORF">SKAU_G00115210</name>
</gene>
<protein>
    <submittedName>
        <fullName evidence="1">Uncharacterized protein</fullName>
    </submittedName>
</protein>
<dbReference type="Proteomes" id="UP001152622">
    <property type="component" value="Chromosome 4"/>
</dbReference>
<evidence type="ECO:0000313" key="1">
    <source>
        <dbReference type="EMBL" id="KAJ8362690.1"/>
    </source>
</evidence>